<evidence type="ECO:0008006" key="3">
    <source>
        <dbReference type="Google" id="ProtNLM"/>
    </source>
</evidence>
<dbReference type="OrthoDB" id="7477527at2759"/>
<evidence type="ECO:0000313" key="2">
    <source>
        <dbReference type="Proteomes" id="UP000324222"/>
    </source>
</evidence>
<dbReference type="AlphaFoldDB" id="A0A5B7HYU4"/>
<organism evidence="1 2">
    <name type="scientific">Portunus trituberculatus</name>
    <name type="common">Swimming crab</name>
    <name type="synonym">Neptunus trituberculatus</name>
    <dbReference type="NCBI Taxonomy" id="210409"/>
    <lineage>
        <taxon>Eukaryota</taxon>
        <taxon>Metazoa</taxon>
        <taxon>Ecdysozoa</taxon>
        <taxon>Arthropoda</taxon>
        <taxon>Crustacea</taxon>
        <taxon>Multicrustacea</taxon>
        <taxon>Malacostraca</taxon>
        <taxon>Eumalacostraca</taxon>
        <taxon>Eucarida</taxon>
        <taxon>Decapoda</taxon>
        <taxon>Pleocyemata</taxon>
        <taxon>Brachyura</taxon>
        <taxon>Eubrachyura</taxon>
        <taxon>Portunoidea</taxon>
        <taxon>Portunidae</taxon>
        <taxon>Portuninae</taxon>
        <taxon>Portunus</taxon>
    </lineage>
</organism>
<dbReference type="CDD" id="cd09275">
    <property type="entry name" value="RNase_HI_RT_DIRS1"/>
    <property type="match status" value="1"/>
</dbReference>
<dbReference type="PANTHER" id="PTHR33050">
    <property type="entry name" value="REVERSE TRANSCRIPTASE DOMAIN-CONTAINING PROTEIN"/>
    <property type="match status" value="1"/>
</dbReference>
<keyword evidence="2" id="KW-1185">Reference proteome</keyword>
<comment type="caution">
    <text evidence="1">The sequence shown here is derived from an EMBL/GenBank/DDBJ whole genome shotgun (WGS) entry which is preliminary data.</text>
</comment>
<name>A0A5B7HYU4_PORTR</name>
<protein>
    <recommendedName>
        <fullName evidence="3">RNase H type-1 domain-containing protein</fullName>
    </recommendedName>
</protein>
<dbReference type="PANTHER" id="PTHR33050:SF7">
    <property type="entry name" value="RIBONUCLEASE H"/>
    <property type="match status" value="1"/>
</dbReference>
<gene>
    <name evidence="1" type="ORF">E2C01_067960</name>
</gene>
<proteinExistence type="predicted"/>
<dbReference type="Proteomes" id="UP000324222">
    <property type="component" value="Unassembled WGS sequence"/>
</dbReference>
<accession>A0A5B7HYU4</accession>
<dbReference type="InterPro" id="IPR052055">
    <property type="entry name" value="Hepadnavirus_pol/RT"/>
</dbReference>
<reference evidence="1 2" key="1">
    <citation type="submission" date="2019-05" db="EMBL/GenBank/DDBJ databases">
        <title>Another draft genome of Portunus trituberculatus and its Hox gene families provides insights of decapod evolution.</title>
        <authorList>
            <person name="Jeong J.-H."/>
            <person name="Song I."/>
            <person name="Kim S."/>
            <person name="Choi T."/>
            <person name="Kim D."/>
            <person name="Ryu S."/>
            <person name="Kim W."/>
        </authorList>
    </citation>
    <scope>NUCLEOTIDE SEQUENCE [LARGE SCALE GENOMIC DNA]</scope>
    <source>
        <tissue evidence="1">Muscle</tissue>
    </source>
</reference>
<evidence type="ECO:0000313" key="1">
    <source>
        <dbReference type="EMBL" id="MPC73624.1"/>
    </source>
</evidence>
<sequence length="214" mass="23467">MEVTLGSSCFPEEAGSRWPGTLLVPSVVSEKSLEGSVGPALVADLSWWMDLGHLIKGAPYVTAPLEQSLFSDASLHGWGAHLVDSLVSRVWSPQERRFYTNHLEMMAAFQALQSFQQEVLGTVVSLTSYNSTVVAYLRNSRGTWSDSPGSGGDILQRCEDNSVSLLPRFVPGRRNAVADVLGRECVESEWTLHPIVCRQVFQVYLPICVLQGPS</sequence>
<dbReference type="EMBL" id="VSRR010037177">
    <property type="protein sequence ID" value="MPC73624.1"/>
    <property type="molecule type" value="Genomic_DNA"/>
</dbReference>